<keyword evidence="5" id="KW-0547">Nucleotide-binding</keyword>
<protein>
    <submittedName>
        <fullName evidence="12">Multidrug ABC transporter ATP-binding protein</fullName>
    </submittedName>
</protein>
<dbReference type="FunFam" id="3.40.50.300:FF:000221">
    <property type="entry name" value="Multidrug ABC transporter ATP-binding protein"/>
    <property type="match status" value="1"/>
</dbReference>
<feature type="transmembrane region" description="Helical" evidence="9">
    <location>
        <begin position="54"/>
        <end position="75"/>
    </location>
</feature>
<dbReference type="InterPro" id="IPR003439">
    <property type="entry name" value="ABC_transporter-like_ATP-bd"/>
</dbReference>
<dbReference type="Gene3D" id="3.40.50.300">
    <property type="entry name" value="P-loop containing nucleotide triphosphate hydrolases"/>
    <property type="match status" value="1"/>
</dbReference>
<name>A0A235B550_9BACL</name>
<dbReference type="GO" id="GO:0015421">
    <property type="term" value="F:ABC-type oligopeptide transporter activity"/>
    <property type="evidence" value="ECO:0007669"/>
    <property type="project" value="TreeGrafter"/>
</dbReference>
<dbReference type="SMART" id="SM00382">
    <property type="entry name" value="AAA"/>
    <property type="match status" value="1"/>
</dbReference>
<keyword evidence="4 9" id="KW-0812">Transmembrane</keyword>
<keyword evidence="6 12" id="KW-0067">ATP-binding</keyword>
<feature type="transmembrane region" description="Helical" evidence="9">
    <location>
        <begin position="278"/>
        <end position="299"/>
    </location>
</feature>
<evidence type="ECO:0000256" key="5">
    <source>
        <dbReference type="ARBA" id="ARBA00022741"/>
    </source>
</evidence>
<dbReference type="PROSITE" id="PS50893">
    <property type="entry name" value="ABC_TRANSPORTER_2"/>
    <property type="match status" value="1"/>
</dbReference>
<dbReference type="PANTHER" id="PTHR43394:SF1">
    <property type="entry name" value="ATP-BINDING CASSETTE SUB-FAMILY B MEMBER 10, MITOCHONDRIAL"/>
    <property type="match status" value="1"/>
</dbReference>
<evidence type="ECO:0000256" key="7">
    <source>
        <dbReference type="ARBA" id="ARBA00022989"/>
    </source>
</evidence>
<feature type="transmembrane region" description="Helical" evidence="9">
    <location>
        <begin position="12"/>
        <end position="34"/>
    </location>
</feature>
<dbReference type="GO" id="GO:0016887">
    <property type="term" value="F:ATP hydrolysis activity"/>
    <property type="evidence" value="ECO:0007669"/>
    <property type="project" value="InterPro"/>
</dbReference>
<evidence type="ECO:0000256" key="9">
    <source>
        <dbReference type="SAM" id="Phobius"/>
    </source>
</evidence>
<dbReference type="PANTHER" id="PTHR43394">
    <property type="entry name" value="ATP-DEPENDENT PERMEASE MDL1, MITOCHONDRIAL"/>
    <property type="match status" value="1"/>
</dbReference>
<comment type="subcellular location">
    <subcellularLocation>
        <location evidence="1">Cell membrane</location>
        <topology evidence="1">Multi-pass membrane protein</topology>
    </subcellularLocation>
</comment>
<keyword evidence="8 9" id="KW-0472">Membrane</keyword>
<dbReference type="InterPro" id="IPR036640">
    <property type="entry name" value="ABC1_TM_sf"/>
</dbReference>
<evidence type="ECO:0000259" key="11">
    <source>
        <dbReference type="PROSITE" id="PS50929"/>
    </source>
</evidence>
<evidence type="ECO:0000259" key="10">
    <source>
        <dbReference type="PROSITE" id="PS50893"/>
    </source>
</evidence>
<feature type="transmembrane region" description="Helical" evidence="9">
    <location>
        <begin position="157"/>
        <end position="176"/>
    </location>
</feature>
<organism evidence="12 13">
    <name type="scientific">Paludifilum halophilum</name>
    <dbReference type="NCBI Taxonomy" id="1642702"/>
    <lineage>
        <taxon>Bacteria</taxon>
        <taxon>Bacillati</taxon>
        <taxon>Bacillota</taxon>
        <taxon>Bacilli</taxon>
        <taxon>Bacillales</taxon>
        <taxon>Thermoactinomycetaceae</taxon>
        <taxon>Paludifilum</taxon>
    </lineage>
</organism>
<evidence type="ECO:0000256" key="3">
    <source>
        <dbReference type="ARBA" id="ARBA00022475"/>
    </source>
</evidence>
<dbReference type="EMBL" id="NOWF01000006">
    <property type="protein sequence ID" value="OYD07440.1"/>
    <property type="molecule type" value="Genomic_DNA"/>
</dbReference>
<evidence type="ECO:0000256" key="4">
    <source>
        <dbReference type="ARBA" id="ARBA00022692"/>
    </source>
</evidence>
<dbReference type="InterPro" id="IPR003593">
    <property type="entry name" value="AAA+_ATPase"/>
</dbReference>
<evidence type="ECO:0000256" key="2">
    <source>
        <dbReference type="ARBA" id="ARBA00022448"/>
    </source>
</evidence>
<gene>
    <name evidence="12" type="ORF">CHM34_11085</name>
</gene>
<feature type="transmembrane region" description="Helical" evidence="9">
    <location>
        <begin position="128"/>
        <end position="151"/>
    </location>
</feature>
<dbReference type="InterPro" id="IPR039421">
    <property type="entry name" value="Type_1_exporter"/>
</dbReference>
<comment type="caution">
    <text evidence="12">The sequence shown here is derived from an EMBL/GenBank/DDBJ whole genome shotgun (WGS) entry which is preliminary data.</text>
</comment>
<dbReference type="OrthoDB" id="9770415at2"/>
<dbReference type="CDD" id="cd18542">
    <property type="entry name" value="ABC_6TM_YknU_like"/>
    <property type="match status" value="1"/>
</dbReference>
<dbReference type="AlphaFoldDB" id="A0A235B550"/>
<evidence type="ECO:0000256" key="1">
    <source>
        <dbReference type="ARBA" id="ARBA00004651"/>
    </source>
</evidence>
<keyword evidence="7 9" id="KW-1133">Transmembrane helix</keyword>
<evidence type="ECO:0000256" key="8">
    <source>
        <dbReference type="ARBA" id="ARBA00023136"/>
    </source>
</evidence>
<dbReference type="InterPro" id="IPR027417">
    <property type="entry name" value="P-loop_NTPase"/>
</dbReference>
<dbReference type="GO" id="GO:0005886">
    <property type="term" value="C:plasma membrane"/>
    <property type="evidence" value="ECO:0007669"/>
    <property type="project" value="UniProtKB-SubCell"/>
</dbReference>
<evidence type="ECO:0000313" key="12">
    <source>
        <dbReference type="EMBL" id="OYD07440.1"/>
    </source>
</evidence>
<evidence type="ECO:0000256" key="6">
    <source>
        <dbReference type="ARBA" id="ARBA00022840"/>
    </source>
</evidence>
<accession>A0A235B550</accession>
<dbReference type="SUPFAM" id="SSF90123">
    <property type="entry name" value="ABC transporter transmembrane region"/>
    <property type="match status" value="1"/>
</dbReference>
<feature type="domain" description="ABC transmembrane type-1" evidence="11">
    <location>
        <begin position="19"/>
        <end position="301"/>
    </location>
</feature>
<feature type="transmembrane region" description="Helical" evidence="9">
    <location>
        <begin position="248"/>
        <end position="266"/>
    </location>
</feature>
<dbReference type="InterPro" id="IPR017871">
    <property type="entry name" value="ABC_transporter-like_CS"/>
</dbReference>
<feature type="domain" description="ABC transporter" evidence="10">
    <location>
        <begin position="335"/>
        <end position="570"/>
    </location>
</feature>
<sequence length="581" mass="65756">MNTLKRLKGFYWPYKGYFFIAIFSLLFVTGITVVYPLVLKLTIDEVIGEGYYEWVPYIVIGFVLLMFVKSVAAFFHQYFGDLFGIRAVYAMRNALYQKLEVLPFRFYDNAKTGDLMSRLTADVEAFRFFLSFGFAQFINFLLLLFFGLGIMIYLNPALAVVTLLAMPFLSVTVYRFDKKVHPAFKGIRRSFAQLTTKVQENISGMNTVKAMAREDFEIDQFDSRNQSYKKTNVDTGHIWGTYFPLMELVGNISVVVLLAYGGWLVIRGDLLLGELVAFFSLVWYIIGPLMFLGFIINTYSQSKAAGERLLEILDEPEDIRSEPDAVKQERLRGDVRFVDVSHQYPGADDRALQGVSFDAPAGKTIGLIGSTGAGKTSLTHLISRFYEPSGGEILIDGRSIRDYDLHSLRRNIGVVFQESFLFSSTIKDNIAYGNPDVTMEQIMEAAKRAQAHDFIMQFPKQYDTMLGERGLGLSGGQKQRLAIARALVIDPSILVLDDATSAVDMETEHRIQAALKEVMRGRTTFIIAHRISSVKQADEILVLEQGRVAERGTHEELLQQQGTYRRIFDIQFKDREAVPSS</sequence>
<dbReference type="InterPro" id="IPR011527">
    <property type="entry name" value="ABC1_TM_dom"/>
</dbReference>
<dbReference type="RefSeq" id="WP_094264677.1">
    <property type="nucleotide sequence ID" value="NZ_NOWF01000006.1"/>
</dbReference>
<dbReference type="GO" id="GO:0005524">
    <property type="term" value="F:ATP binding"/>
    <property type="evidence" value="ECO:0007669"/>
    <property type="project" value="UniProtKB-KW"/>
</dbReference>
<keyword evidence="2" id="KW-0813">Transport</keyword>
<dbReference type="SUPFAM" id="SSF52540">
    <property type="entry name" value="P-loop containing nucleoside triphosphate hydrolases"/>
    <property type="match status" value="1"/>
</dbReference>
<proteinExistence type="predicted"/>
<evidence type="ECO:0000313" key="13">
    <source>
        <dbReference type="Proteomes" id="UP000215459"/>
    </source>
</evidence>
<dbReference type="Pfam" id="PF00005">
    <property type="entry name" value="ABC_tran"/>
    <property type="match status" value="1"/>
</dbReference>
<reference evidence="12 13" key="1">
    <citation type="submission" date="2017-07" db="EMBL/GenBank/DDBJ databases">
        <title>The genome sequence of Paludifilum halophilum highlights mechanisms for microbial adaptation to high salt environemnts.</title>
        <authorList>
            <person name="Belbahri L."/>
        </authorList>
    </citation>
    <scope>NUCLEOTIDE SEQUENCE [LARGE SCALE GENOMIC DNA]</scope>
    <source>
        <strain evidence="12 13">DSM 102817</strain>
    </source>
</reference>
<dbReference type="Gene3D" id="1.20.1560.10">
    <property type="entry name" value="ABC transporter type 1, transmembrane domain"/>
    <property type="match status" value="1"/>
</dbReference>
<dbReference type="PROSITE" id="PS00211">
    <property type="entry name" value="ABC_TRANSPORTER_1"/>
    <property type="match status" value="1"/>
</dbReference>
<keyword evidence="13" id="KW-1185">Reference proteome</keyword>
<dbReference type="Pfam" id="PF00664">
    <property type="entry name" value="ABC_membrane"/>
    <property type="match status" value="1"/>
</dbReference>
<dbReference type="Proteomes" id="UP000215459">
    <property type="component" value="Unassembled WGS sequence"/>
</dbReference>
<keyword evidence="3" id="KW-1003">Cell membrane</keyword>
<dbReference type="PROSITE" id="PS50929">
    <property type="entry name" value="ABC_TM1F"/>
    <property type="match status" value="1"/>
</dbReference>